<dbReference type="EMBL" id="OX465081">
    <property type="protein sequence ID" value="CAI9286015.1"/>
    <property type="molecule type" value="Genomic_DNA"/>
</dbReference>
<keyword evidence="3" id="KW-1185">Reference proteome</keyword>
<evidence type="ECO:0000256" key="1">
    <source>
        <dbReference type="SAM" id="MobiDB-lite"/>
    </source>
</evidence>
<accession>A0AA36E9F2</accession>
<name>A0AA36E9F2_LACSI</name>
<proteinExistence type="predicted"/>
<sequence>MDPTTHLVAHGGPAAAVTSNSNNTAKPHSVVDLGGYHGEHVITSSGAATAEIHGEAATIEVIPMVAAAGDLCSDLVSNKALGQKGGARLLASLVLLVGD</sequence>
<dbReference type="Proteomes" id="UP001177003">
    <property type="component" value="Chromosome 5"/>
</dbReference>
<feature type="compositionally biased region" description="Low complexity" evidence="1">
    <location>
        <begin position="14"/>
        <end position="25"/>
    </location>
</feature>
<gene>
    <name evidence="2" type="ORF">LSALG_LOCUS25457</name>
</gene>
<reference evidence="2" key="1">
    <citation type="submission" date="2023-04" db="EMBL/GenBank/DDBJ databases">
        <authorList>
            <person name="Vijverberg K."/>
            <person name="Xiong W."/>
            <person name="Schranz E."/>
        </authorList>
    </citation>
    <scope>NUCLEOTIDE SEQUENCE</scope>
</reference>
<protein>
    <submittedName>
        <fullName evidence="2">Uncharacterized protein</fullName>
    </submittedName>
</protein>
<organism evidence="2 3">
    <name type="scientific">Lactuca saligna</name>
    <name type="common">Willowleaf lettuce</name>
    <dbReference type="NCBI Taxonomy" id="75948"/>
    <lineage>
        <taxon>Eukaryota</taxon>
        <taxon>Viridiplantae</taxon>
        <taxon>Streptophyta</taxon>
        <taxon>Embryophyta</taxon>
        <taxon>Tracheophyta</taxon>
        <taxon>Spermatophyta</taxon>
        <taxon>Magnoliopsida</taxon>
        <taxon>eudicotyledons</taxon>
        <taxon>Gunneridae</taxon>
        <taxon>Pentapetalae</taxon>
        <taxon>asterids</taxon>
        <taxon>campanulids</taxon>
        <taxon>Asterales</taxon>
        <taxon>Asteraceae</taxon>
        <taxon>Cichorioideae</taxon>
        <taxon>Cichorieae</taxon>
        <taxon>Lactucinae</taxon>
        <taxon>Lactuca</taxon>
    </lineage>
</organism>
<feature type="region of interest" description="Disordered" evidence="1">
    <location>
        <begin position="1"/>
        <end position="26"/>
    </location>
</feature>
<dbReference type="AlphaFoldDB" id="A0AA36E9F2"/>
<evidence type="ECO:0000313" key="2">
    <source>
        <dbReference type="EMBL" id="CAI9286015.1"/>
    </source>
</evidence>
<evidence type="ECO:0000313" key="3">
    <source>
        <dbReference type="Proteomes" id="UP001177003"/>
    </source>
</evidence>